<accession>A0ABN8YAI0</accession>
<evidence type="ECO:0000256" key="1">
    <source>
        <dbReference type="SAM" id="MobiDB-lite"/>
    </source>
</evidence>
<proteinExistence type="predicted"/>
<sequence length="166" mass="17971">MELGQPSSARCKSQGRCMIREVFQMHVAQRPMCSPGAEIACYRSGSGTADPGWDMSSCLQVLHLAESGAADAVWERGSPARGRLRKAALSPRRRQQTRLMGCSTECSARRGLPDVLARAGPTKVRGKPLQAGPHRTGEPLRPRSPTMNLAAAPIPEQMFSSCSFHL</sequence>
<gene>
    <name evidence="2" type="ORF">MRATA1EN1_LOCUS5741</name>
</gene>
<organism evidence="2 3">
    <name type="scientific">Rangifer tarandus platyrhynchus</name>
    <name type="common">Svalbard reindeer</name>
    <dbReference type="NCBI Taxonomy" id="3082113"/>
    <lineage>
        <taxon>Eukaryota</taxon>
        <taxon>Metazoa</taxon>
        <taxon>Chordata</taxon>
        <taxon>Craniata</taxon>
        <taxon>Vertebrata</taxon>
        <taxon>Euteleostomi</taxon>
        <taxon>Mammalia</taxon>
        <taxon>Eutheria</taxon>
        <taxon>Laurasiatheria</taxon>
        <taxon>Artiodactyla</taxon>
        <taxon>Ruminantia</taxon>
        <taxon>Pecora</taxon>
        <taxon>Cervidae</taxon>
        <taxon>Odocoileinae</taxon>
        <taxon>Rangifer</taxon>
    </lineage>
</organism>
<reference evidence="2" key="1">
    <citation type="submission" date="2023-04" db="EMBL/GenBank/DDBJ databases">
        <authorList>
            <consortium name="ELIXIR-Norway"/>
        </authorList>
    </citation>
    <scope>NUCLEOTIDE SEQUENCE [LARGE SCALE GENOMIC DNA]</scope>
</reference>
<evidence type="ECO:0000313" key="3">
    <source>
        <dbReference type="Proteomes" id="UP001176941"/>
    </source>
</evidence>
<evidence type="ECO:0000313" key="2">
    <source>
        <dbReference type="EMBL" id="CAI9156779.1"/>
    </source>
</evidence>
<feature type="region of interest" description="Disordered" evidence="1">
    <location>
        <begin position="122"/>
        <end position="145"/>
    </location>
</feature>
<dbReference type="Proteomes" id="UP001176941">
    <property type="component" value="Chromosome 15"/>
</dbReference>
<name>A0ABN8YAI0_RANTA</name>
<dbReference type="EMBL" id="OX459951">
    <property type="protein sequence ID" value="CAI9156779.1"/>
    <property type="molecule type" value="Genomic_DNA"/>
</dbReference>
<protein>
    <submittedName>
        <fullName evidence="2">Uncharacterized protein</fullName>
    </submittedName>
</protein>
<keyword evidence="3" id="KW-1185">Reference proteome</keyword>